<evidence type="ECO:0000313" key="9">
    <source>
        <dbReference type="EMBL" id="PWZ02496.1"/>
    </source>
</evidence>
<dbReference type="InterPro" id="IPR058568">
    <property type="entry name" value="Ig_TRAPPC9_Trs120_4th"/>
</dbReference>
<dbReference type="Pfam" id="PF26254">
    <property type="entry name" value="Ig_TRAPPC9-Trs120_1st"/>
    <property type="match status" value="1"/>
</dbReference>
<dbReference type="OrthoDB" id="27962at2759"/>
<dbReference type="Pfam" id="PF26280">
    <property type="entry name" value="Ig_TRAPPC9-Trs120_2nd"/>
    <property type="match status" value="1"/>
</dbReference>
<feature type="compositionally biased region" description="Polar residues" evidence="3">
    <location>
        <begin position="743"/>
        <end position="752"/>
    </location>
</feature>
<dbReference type="Proteomes" id="UP000246740">
    <property type="component" value="Unassembled WGS sequence"/>
</dbReference>
<dbReference type="Pfam" id="PF26282">
    <property type="entry name" value="Ig_TRAPPC9-Trs120_3rd"/>
    <property type="match status" value="1"/>
</dbReference>
<dbReference type="InParanoid" id="A0A317XW15"/>
<keyword evidence="10" id="KW-1185">Reference proteome</keyword>
<evidence type="ECO:0000256" key="3">
    <source>
        <dbReference type="SAM" id="MobiDB-lite"/>
    </source>
</evidence>
<dbReference type="Pfam" id="PF26283">
    <property type="entry name" value="Ig_TRAPPC9-Trs120_4th"/>
    <property type="match status" value="1"/>
</dbReference>
<reference evidence="9 10" key="1">
    <citation type="journal article" date="2018" name="Mol. Biol. Evol.">
        <title>Broad Genomic Sampling Reveals a Smut Pathogenic Ancestry of the Fungal Clade Ustilaginomycotina.</title>
        <authorList>
            <person name="Kijpornyongpan T."/>
            <person name="Mondo S.J."/>
            <person name="Barry K."/>
            <person name="Sandor L."/>
            <person name="Lee J."/>
            <person name="Lipzen A."/>
            <person name="Pangilinan J."/>
            <person name="LaButti K."/>
            <person name="Hainaut M."/>
            <person name="Henrissat B."/>
            <person name="Grigoriev I.V."/>
            <person name="Spatafora J.W."/>
            <person name="Aime M.C."/>
        </authorList>
    </citation>
    <scope>NUCLEOTIDE SEQUENCE [LARGE SCALE GENOMIC DNA]</scope>
    <source>
        <strain evidence="9 10">MCA 3645</strain>
    </source>
</reference>
<organism evidence="9 10">
    <name type="scientific">Testicularia cyperi</name>
    <dbReference type="NCBI Taxonomy" id="1882483"/>
    <lineage>
        <taxon>Eukaryota</taxon>
        <taxon>Fungi</taxon>
        <taxon>Dikarya</taxon>
        <taxon>Basidiomycota</taxon>
        <taxon>Ustilaginomycotina</taxon>
        <taxon>Ustilaginomycetes</taxon>
        <taxon>Ustilaginales</taxon>
        <taxon>Anthracoideaceae</taxon>
        <taxon>Testicularia</taxon>
    </lineage>
</organism>
<evidence type="ECO:0000259" key="7">
    <source>
        <dbReference type="Pfam" id="PF26282"/>
    </source>
</evidence>
<feature type="region of interest" description="Disordered" evidence="3">
    <location>
        <begin position="294"/>
        <end position="340"/>
    </location>
</feature>
<dbReference type="InterPro" id="IPR058563">
    <property type="entry name" value="Trs120_TRAPPC9_N"/>
</dbReference>
<feature type="compositionally biased region" description="Low complexity" evidence="3">
    <location>
        <begin position="182"/>
        <end position="197"/>
    </location>
</feature>
<feature type="compositionally biased region" description="Low complexity" evidence="3">
    <location>
        <begin position="329"/>
        <end position="338"/>
    </location>
</feature>
<dbReference type="Pfam" id="PF08626">
    <property type="entry name" value="TRAPPC9-Trs120"/>
    <property type="match status" value="1"/>
</dbReference>
<proteinExistence type="predicted"/>
<evidence type="ECO:0000313" key="10">
    <source>
        <dbReference type="Proteomes" id="UP000246740"/>
    </source>
</evidence>
<dbReference type="InterPro" id="IPR013935">
    <property type="entry name" value="Trs120_TRAPPC9"/>
</dbReference>
<comment type="subcellular location">
    <subcellularLocation>
        <location evidence="1">Golgi apparatus</location>
    </subcellularLocation>
</comment>
<feature type="domain" description="Trs120/TRAPPC9 TPR region" evidence="5">
    <location>
        <begin position="507"/>
        <end position="833"/>
    </location>
</feature>
<feature type="domain" description="Trs120/TRAPPC9 fourth Ig-like" evidence="8">
    <location>
        <begin position="1459"/>
        <end position="1554"/>
    </location>
</feature>
<feature type="region of interest" description="Disordered" evidence="3">
    <location>
        <begin position="721"/>
        <end position="755"/>
    </location>
</feature>
<feature type="domain" description="Trs120/TRAPPC9 third Ig-like" evidence="7">
    <location>
        <begin position="1290"/>
        <end position="1408"/>
    </location>
</feature>
<accession>A0A317XW15</accession>
<protein>
    <recommendedName>
        <fullName evidence="11">Trs120-domain-containing protein</fullName>
    </recommendedName>
</protein>
<dbReference type="FunCoup" id="A0A317XW15">
    <property type="interactions" value="46"/>
</dbReference>
<dbReference type="PANTHER" id="PTHR21512">
    <property type="entry name" value="TRAFFICKING PROTEIN PARTICLE COMPLEX SUBUNIT 9"/>
    <property type="match status" value="1"/>
</dbReference>
<feature type="region of interest" description="Disordered" evidence="3">
    <location>
        <begin position="168"/>
        <end position="197"/>
    </location>
</feature>
<evidence type="ECO:0000259" key="5">
    <source>
        <dbReference type="Pfam" id="PF26251"/>
    </source>
</evidence>
<feature type="compositionally biased region" description="Gly residues" evidence="3">
    <location>
        <begin position="311"/>
        <end position="328"/>
    </location>
</feature>
<dbReference type="InterPro" id="IPR058564">
    <property type="entry name" value="TPR_TRAPPC9_Trs120"/>
</dbReference>
<evidence type="ECO:0000259" key="6">
    <source>
        <dbReference type="Pfam" id="PF26254"/>
    </source>
</evidence>
<feature type="compositionally biased region" description="Low complexity" evidence="3">
    <location>
        <begin position="294"/>
        <end position="310"/>
    </location>
</feature>
<dbReference type="Pfam" id="PF26251">
    <property type="entry name" value="TPR_TRAPPC9-Trs120"/>
    <property type="match status" value="1"/>
</dbReference>
<evidence type="ECO:0000259" key="4">
    <source>
        <dbReference type="Pfam" id="PF08626"/>
    </source>
</evidence>
<dbReference type="EMBL" id="KZ819188">
    <property type="protein sequence ID" value="PWZ02496.1"/>
    <property type="molecule type" value="Genomic_DNA"/>
</dbReference>
<feature type="domain" description="Trs120/TRAPPC9 N-terminal" evidence="4">
    <location>
        <begin position="15"/>
        <end position="428"/>
    </location>
</feature>
<evidence type="ECO:0000256" key="1">
    <source>
        <dbReference type="ARBA" id="ARBA00004555"/>
    </source>
</evidence>
<evidence type="ECO:0000256" key="2">
    <source>
        <dbReference type="ARBA" id="ARBA00023034"/>
    </source>
</evidence>
<gene>
    <name evidence="9" type="ORF">BCV70DRAFT_182633</name>
</gene>
<sequence>MEQFAPTPSPIGGRSFIDHAKVRILLAPVGDVPEADFARWCDCVRTFETIRLADLPSSSTTRKSAAASASPILQTGEIHLSFVTSYDPDHSFLAPFNMHRQVLGVLGLTTYSNAVDRDELERSPSSLRELHPGAVIHRVFGFDSGAKRPETMDLSSMKDIVAAKIAPGISSRPGSSSGGGMTKSSSSSSISSESGFSGRKDGGLIIFPAVRKDGKDVRFYLKTLLAEFVASILDGLDQIVAGLEGTPLETPRETLEGITPNSAASGKSVSSALAAGVGAAASTAASRASSLFSFSSSSTSTTAPSSRPSSGVGGGSQPGDLGFSGGSSPGTASPSSESTRSKILAANANKKTKRVVSATTTGPMGSGRYAKIRADFHLLSGHLWEALDGYATSLTTLGKERAMAGGQDAVWFASALEGFSVARVLVSRMGGVILEKAPSFDLPWSGTDKEKEKEREKDGIPRPYAKLSWGEIAEAYTVALIIYAKCLAPPNILLEAARSVTNETPRDFTHPLIHASACVQYARLLLAVWASGGWNGECFDQLVYGGVPPALAETRPTSGDYLRFTSLSGVARHDIGAAASSALSHSVSALKSSDQITLLGTLTSIFGCIGFSRREAFMLRRLQNVVVSLIEKAIRYKSKQPETYSLPLQCRPDEGEVPGNLVAQITQDAIGRGPEAVLVLAMQVCETYGIHVEVEPLCNVPSFHILSRASEGLRSAYASPVPASEEWTRDGPGAGGQAKRQQRTPAQSTRSPQAAMPMAVVTPLEMQSEAAFGWKEQQISLLKESISIAEMLGDHLGMTFFATVLLRDFYALLSPDEQRDLVYGMQRTLQAARWQGAQELAFKYWGPPEPLCSLEFLALPTHRLPISKARSELQSKPTSADRADEGVAGLNNPFFWNPGGGRDSGIANKDQALAVQGENIELMATLQNPFSIDLEVEAIKLVTEGVAFNAHVQRAVLPPLSFQTVRLTGVASETGKLTVKGIAMQLTGCTEEIFLLPKYDQESNKARQSAAAEADDRRTRIKSVGLDARSSVMKQREAVAKLEAAAAVKKTAPPRSEPKYLQVEVVAPQPLISAQCPELMLCGALDMLEGEVQTIHVVLTNHSSELAVDHLGVRFTDDLSEATKQALADGELLPPDVHEVEWDLLHRPILQEAGQIAGFADAASASRDRTIQPNDSIVIPVQIRAKLGCSTAKIVVEYAHLGNDSITAESQQHSATRCHVRRLELGFGVTVHPVLECGAVEISPLRAAEAARLTAESLATSQAASSIGMFADGSNEEDDGGESSLIAAAVNGEYETTYCLISLDLTNVWNLDVMVRFSLNTGGVAPLQLHRIIRPGQTSRFVLPLPRLTLTEEELSRPIPSLSQQRQFIVSRVTYSEQEERLIRRRFWYRHNLLARFNAVWRSVSPSSLYGLAEDALKYRPQFGSLLSLRQAVEIETRHLDVLRHDPLGVAIRFEPQIHGNDSDAVHADEFVTASVKVRNRSGRGLKLVVRLVPVSPAPALDPSALSQVIIADGTASSTIRLLDPGMSATVDFQVMFLSTGIFGFVAHIEEVALPDLAPADLEASSRPRDRISFVSPLAEAHVLA</sequence>
<evidence type="ECO:0000259" key="8">
    <source>
        <dbReference type="Pfam" id="PF26283"/>
    </source>
</evidence>
<dbReference type="InterPro" id="IPR058565">
    <property type="entry name" value="Ig_TRAPPC9_Trs120_1st"/>
</dbReference>
<keyword evidence="2" id="KW-0333">Golgi apparatus</keyword>
<dbReference type="STRING" id="1882483.A0A317XW15"/>
<evidence type="ECO:0008006" key="11">
    <source>
        <dbReference type="Google" id="ProtNLM"/>
    </source>
</evidence>
<dbReference type="GO" id="GO:0005802">
    <property type="term" value="C:trans-Golgi network"/>
    <property type="evidence" value="ECO:0007669"/>
    <property type="project" value="TreeGrafter"/>
</dbReference>
<feature type="domain" description="Trs120/TRAPPC9 first Ig-like" evidence="6">
    <location>
        <begin position="853"/>
        <end position="1067"/>
    </location>
</feature>
<dbReference type="PANTHER" id="PTHR21512:SF5">
    <property type="entry name" value="TRAFFICKING PROTEIN PARTICLE COMPLEX SUBUNIT 9"/>
    <property type="match status" value="1"/>
</dbReference>
<name>A0A317XW15_9BASI</name>
<dbReference type="InterPro" id="IPR058567">
    <property type="entry name" value="Ig_TRAPPC9_Trs120_3rd"/>
</dbReference>